<organism evidence="1 2">
    <name type="scientific">Dioscorea cayennensis subsp. rotundata</name>
    <name type="common">White Guinea yam</name>
    <name type="synonym">Dioscorea rotundata</name>
    <dbReference type="NCBI Taxonomy" id="55577"/>
    <lineage>
        <taxon>Eukaryota</taxon>
        <taxon>Viridiplantae</taxon>
        <taxon>Streptophyta</taxon>
        <taxon>Embryophyta</taxon>
        <taxon>Tracheophyta</taxon>
        <taxon>Spermatophyta</taxon>
        <taxon>Magnoliopsida</taxon>
        <taxon>Liliopsida</taxon>
        <taxon>Dioscoreales</taxon>
        <taxon>Dioscoreaceae</taxon>
        <taxon>Dioscorea</taxon>
    </lineage>
</organism>
<dbReference type="RefSeq" id="XP_039121444.1">
    <property type="nucleotide sequence ID" value="XM_039265510.1"/>
</dbReference>
<name>A0AB40B2Y9_DIOCR</name>
<dbReference type="PANTHER" id="PTHR11439">
    <property type="entry name" value="GAG-POL-RELATED RETROTRANSPOSON"/>
    <property type="match status" value="1"/>
</dbReference>
<evidence type="ECO:0000313" key="2">
    <source>
        <dbReference type="RefSeq" id="XP_039121444.1"/>
    </source>
</evidence>
<reference evidence="1" key="1">
    <citation type="submission" date="2025-05" db="UniProtKB">
        <authorList>
            <consortium name="RefSeq"/>
        </authorList>
    </citation>
    <scope>NUCLEOTIDE SEQUENCE [LARGE SCALE GENOMIC DNA]</scope>
</reference>
<sequence>MATKLSLHAEAYAMVLALNMQWKQFEISDLGNLSYFLRVEVSQDEKGVFISQKKYTLDLLRQYNMHNCRAAPTPMCTNTKLQIIDGSGDTEAGRYMNKPSKIHGGAAKRVLKYLAGFSDSDWDGSLDDRRSICNIVFKRQEVIALSTIEAKYIEISAAALKHCTTNEQHADLLTKALTVKKHDMLKKGAERSVNSLSPTYLMAFTSFAVNLLKCRQNSYGMGHWTIGVQNPSTFHNGVNHSSPPLKSWLVLFGYNFTVLMELWHGDLLA</sequence>
<gene>
    <name evidence="2" type="primary">LOC120258156</name>
</gene>
<dbReference type="GeneID" id="120258156"/>
<keyword evidence="1" id="KW-1185">Reference proteome</keyword>
<dbReference type="Proteomes" id="UP001515500">
    <property type="component" value="Chromosome 1"/>
</dbReference>
<reference evidence="2" key="2">
    <citation type="submission" date="2025-08" db="UniProtKB">
        <authorList>
            <consortium name="RefSeq"/>
        </authorList>
    </citation>
    <scope>IDENTIFICATION</scope>
</reference>
<dbReference type="PANTHER" id="PTHR11439:SF463">
    <property type="entry name" value="REVERSE TRANSCRIPTASE TY1_COPIA-TYPE DOMAIN-CONTAINING PROTEIN"/>
    <property type="match status" value="1"/>
</dbReference>
<protein>
    <submittedName>
        <fullName evidence="2">Uncharacterized protein LOC120258156</fullName>
    </submittedName>
</protein>
<accession>A0AB40B2Y9</accession>
<proteinExistence type="predicted"/>
<dbReference type="AlphaFoldDB" id="A0AB40B2Y9"/>
<evidence type="ECO:0000313" key="1">
    <source>
        <dbReference type="Proteomes" id="UP001515500"/>
    </source>
</evidence>